<keyword evidence="2" id="KW-1133">Transmembrane helix</keyword>
<evidence type="ECO:0000313" key="3">
    <source>
        <dbReference type="EMBL" id="KKN14521.1"/>
    </source>
</evidence>
<feature type="transmembrane region" description="Helical" evidence="2">
    <location>
        <begin position="21"/>
        <end position="43"/>
    </location>
</feature>
<feature type="compositionally biased region" description="Basic and acidic residues" evidence="1">
    <location>
        <begin position="156"/>
        <end position="172"/>
    </location>
</feature>
<sequence length="172" mass="18440">MDRNSKNSRLRRAYEMGHTNVRLVVMILLLLAMIGLAAVSAYADNVSTVPDGVQVFDVAGQTFILWPDGTHEQVCDCASLETDVECYSLVTTLPPTSTADNPNITPEFTGTPEPTVTPMTSNTPLPNRTPRPSCNQGRGNSGEGCDPGNSNNHNPSNDERGQVPGDRGGRGR</sequence>
<name>A0A0F9QN30_9ZZZZ</name>
<organism evidence="3">
    <name type="scientific">marine sediment metagenome</name>
    <dbReference type="NCBI Taxonomy" id="412755"/>
    <lineage>
        <taxon>unclassified sequences</taxon>
        <taxon>metagenomes</taxon>
        <taxon>ecological metagenomes</taxon>
    </lineage>
</organism>
<keyword evidence="2" id="KW-0812">Transmembrane</keyword>
<proteinExistence type="predicted"/>
<protein>
    <submittedName>
        <fullName evidence="3">Uncharacterized protein</fullName>
    </submittedName>
</protein>
<dbReference type="EMBL" id="LAZR01003807">
    <property type="protein sequence ID" value="KKN14521.1"/>
    <property type="molecule type" value="Genomic_DNA"/>
</dbReference>
<feature type="region of interest" description="Disordered" evidence="1">
    <location>
        <begin position="93"/>
        <end position="172"/>
    </location>
</feature>
<feature type="compositionally biased region" description="Polar residues" evidence="1">
    <location>
        <begin position="93"/>
        <end position="138"/>
    </location>
</feature>
<accession>A0A0F9QN30</accession>
<dbReference type="AlphaFoldDB" id="A0A0F9QN30"/>
<evidence type="ECO:0000256" key="1">
    <source>
        <dbReference type="SAM" id="MobiDB-lite"/>
    </source>
</evidence>
<reference evidence="3" key="1">
    <citation type="journal article" date="2015" name="Nature">
        <title>Complex archaea that bridge the gap between prokaryotes and eukaryotes.</title>
        <authorList>
            <person name="Spang A."/>
            <person name="Saw J.H."/>
            <person name="Jorgensen S.L."/>
            <person name="Zaremba-Niedzwiedzka K."/>
            <person name="Martijn J."/>
            <person name="Lind A.E."/>
            <person name="van Eijk R."/>
            <person name="Schleper C."/>
            <person name="Guy L."/>
            <person name="Ettema T.J."/>
        </authorList>
    </citation>
    <scope>NUCLEOTIDE SEQUENCE</scope>
</reference>
<comment type="caution">
    <text evidence="3">The sequence shown here is derived from an EMBL/GenBank/DDBJ whole genome shotgun (WGS) entry which is preliminary data.</text>
</comment>
<keyword evidence="2" id="KW-0472">Membrane</keyword>
<evidence type="ECO:0000256" key="2">
    <source>
        <dbReference type="SAM" id="Phobius"/>
    </source>
</evidence>
<gene>
    <name evidence="3" type="ORF">LCGC14_0995240</name>
</gene>